<dbReference type="STRING" id="13333.W1PVX8"/>
<dbReference type="eggNOG" id="KOG1075">
    <property type="taxonomic scope" value="Eukaryota"/>
</dbReference>
<evidence type="ECO:0000256" key="1">
    <source>
        <dbReference type="SAM" id="MobiDB-lite"/>
    </source>
</evidence>
<evidence type="ECO:0000259" key="2">
    <source>
        <dbReference type="Pfam" id="PF14111"/>
    </source>
</evidence>
<dbReference type="AlphaFoldDB" id="W1PVX8"/>
<dbReference type="Proteomes" id="UP000017836">
    <property type="component" value="Unassembled WGS sequence"/>
</dbReference>
<dbReference type="PANTHER" id="PTHR31286:SF60">
    <property type="entry name" value="PROTEIN, PUTATIVE-RELATED"/>
    <property type="match status" value="1"/>
</dbReference>
<dbReference type="Pfam" id="PF14111">
    <property type="entry name" value="DUF4283"/>
    <property type="match status" value="1"/>
</dbReference>
<dbReference type="InterPro" id="IPR040256">
    <property type="entry name" value="At4g02000-like"/>
</dbReference>
<organism evidence="3 4">
    <name type="scientific">Amborella trichopoda</name>
    <dbReference type="NCBI Taxonomy" id="13333"/>
    <lineage>
        <taxon>Eukaryota</taxon>
        <taxon>Viridiplantae</taxon>
        <taxon>Streptophyta</taxon>
        <taxon>Embryophyta</taxon>
        <taxon>Tracheophyta</taxon>
        <taxon>Spermatophyta</taxon>
        <taxon>Magnoliopsida</taxon>
        <taxon>Amborellales</taxon>
        <taxon>Amborellaceae</taxon>
        <taxon>Amborella</taxon>
    </lineage>
</organism>
<dbReference type="HOGENOM" id="CLU_1055005_0_0_1"/>
<protein>
    <recommendedName>
        <fullName evidence="2">DUF4283 domain-containing protein</fullName>
    </recommendedName>
</protein>
<name>W1PVX8_AMBTC</name>
<dbReference type="PANTHER" id="PTHR31286">
    <property type="entry name" value="GLYCINE-RICH CELL WALL STRUCTURAL PROTEIN 1.8-LIKE"/>
    <property type="match status" value="1"/>
</dbReference>
<proteinExistence type="predicted"/>
<feature type="compositionally biased region" description="Basic and acidic residues" evidence="1">
    <location>
        <begin position="44"/>
        <end position="54"/>
    </location>
</feature>
<feature type="compositionally biased region" description="Polar residues" evidence="1">
    <location>
        <begin position="14"/>
        <end position="24"/>
    </location>
</feature>
<dbReference type="EMBL" id="KI392616">
    <property type="protein sequence ID" value="ERN12233.1"/>
    <property type="molecule type" value="Genomic_DNA"/>
</dbReference>
<accession>W1PVX8</accession>
<dbReference type="Gramene" id="ERN12233">
    <property type="protein sequence ID" value="ERN12233"/>
    <property type="gene ID" value="AMTR_s00034p00211890"/>
</dbReference>
<sequence>MANSRSDWFEQRGTLVTLQNQEGTNCREEPNANSNGKNQEVIDLDAKSDGKNQEMDPNNALDDFNSKSDGKNQVMDPNNALDDFNSKSDGKNQKVIDLKAKSDGQNQGFEQKKVPDDLQITERRSYAQALGKLSNVDGLPNPIHDEKIIRVKIPQRAYEEQLMKHKFALIGRLNLRNLTIENLKKYVRENWKLIGRVTLIVLGKGFILFRFNSEADMTTIWRRGPYRIDGQLLRFQRWQPDFNVNQNTSHALQWIRFPDLPQEHWHDEILLHLQRQLVRQCN</sequence>
<feature type="domain" description="DUF4283" evidence="2">
    <location>
        <begin position="164"/>
        <end position="245"/>
    </location>
</feature>
<gene>
    <name evidence="3" type="ORF">AMTR_s00034p00211890</name>
</gene>
<evidence type="ECO:0000313" key="3">
    <source>
        <dbReference type="EMBL" id="ERN12233.1"/>
    </source>
</evidence>
<keyword evidence="4" id="KW-1185">Reference proteome</keyword>
<evidence type="ECO:0000313" key="4">
    <source>
        <dbReference type="Proteomes" id="UP000017836"/>
    </source>
</evidence>
<feature type="region of interest" description="Disordered" evidence="1">
    <location>
        <begin position="1"/>
        <end position="92"/>
    </location>
</feature>
<reference evidence="4" key="1">
    <citation type="journal article" date="2013" name="Science">
        <title>The Amborella genome and the evolution of flowering plants.</title>
        <authorList>
            <consortium name="Amborella Genome Project"/>
        </authorList>
    </citation>
    <scope>NUCLEOTIDE SEQUENCE [LARGE SCALE GENOMIC DNA]</scope>
</reference>
<dbReference type="InterPro" id="IPR025558">
    <property type="entry name" value="DUF4283"/>
</dbReference>